<dbReference type="InterPro" id="IPR036390">
    <property type="entry name" value="WH_DNA-bd_sf"/>
</dbReference>
<dbReference type="GO" id="GO:0003677">
    <property type="term" value="F:DNA binding"/>
    <property type="evidence" value="ECO:0007669"/>
    <property type="project" value="UniProtKB-KW"/>
</dbReference>
<dbReference type="InterPro" id="IPR036388">
    <property type="entry name" value="WH-like_DNA-bd_sf"/>
</dbReference>
<dbReference type="PROSITE" id="PS50949">
    <property type="entry name" value="HTH_GNTR"/>
    <property type="match status" value="1"/>
</dbReference>
<dbReference type="Pfam" id="PF00392">
    <property type="entry name" value="GntR"/>
    <property type="match status" value="1"/>
</dbReference>
<evidence type="ECO:0000256" key="2">
    <source>
        <dbReference type="ARBA" id="ARBA00023125"/>
    </source>
</evidence>
<keyword evidence="6" id="KW-1185">Reference proteome</keyword>
<dbReference type="PRINTS" id="PR00035">
    <property type="entry name" value="HTHGNTR"/>
</dbReference>
<keyword evidence="3" id="KW-0804">Transcription</keyword>
<dbReference type="PANTHER" id="PTHR43537:SF5">
    <property type="entry name" value="UXU OPERON TRANSCRIPTIONAL REGULATOR"/>
    <property type="match status" value="1"/>
</dbReference>
<dbReference type="Proteomes" id="UP000285190">
    <property type="component" value="Unassembled WGS sequence"/>
</dbReference>
<feature type="domain" description="HTH gntR-type" evidence="4">
    <location>
        <begin position="1"/>
        <end position="64"/>
    </location>
</feature>
<dbReference type="SMART" id="SM00345">
    <property type="entry name" value="HTH_GNTR"/>
    <property type="match status" value="1"/>
</dbReference>
<dbReference type="Gene3D" id="1.10.10.10">
    <property type="entry name" value="Winged helix-like DNA-binding domain superfamily/Winged helix DNA-binding domain"/>
    <property type="match status" value="1"/>
</dbReference>
<dbReference type="SUPFAM" id="SSF48008">
    <property type="entry name" value="GntR ligand-binding domain-like"/>
    <property type="match status" value="1"/>
</dbReference>
<dbReference type="SUPFAM" id="SSF46785">
    <property type="entry name" value="Winged helix' DNA-binding domain"/>
    <property type="match status" value="1"/>
</dbReference>
<proteinExistence type="predicted"/>
<dbReference type="InterPro" id="IPR000524">
    <property type="entry name" value="Tscrpt_reg_HTH_GntR"/>
</dbReference>
<gene>
    <name evidence="5" type="ORF">D3870_00400</name>
</gene>
<dbReference type="EMBL" id="QYUN01000002">
    <property type="protein sequence ID" value="RJG04683.1"/>
    <property type="molecule type" value="Genomic_DNA"/>
</dbReference>
<dbReference type="PANTHER" id="PTHR43537">
    <property type="entry name" value="TRANSCRIPTIONAL REGULATOR, GNTR FAMILY"/>
    <property type="match status" value="1"/>
</dbReference>
<dbReference type="OrthoDB" id="5296437at2"/>
<evidence type="ECO:0000259" key="4">
    <source>
        <dbReference type="PROSITE" id="PS50949"/>
    </source>
</evidence>
<dbReference type="SMART" id="SM00895">
    <property type="entry name" value="FCD"/>
    <property type="match status" value="1"/>
</dbReference>
<evidence type="ECO:0000313" key="6">
    <source>
        <dbReference type="Proteomes" id="UP000285190"/>
    </source>
</evidence>
<dbReference type="GO" id="GO:0003700">
    <property type="term" value="F:DNA-binding transcription factor activity"/>
    <property type="evidence" value="ECO:0007669"/>
    <property type="project" value="InterPro"/>
</dbReference>
<sequence>MLKETLLANLRSGQWGAGERLPAERQLSESHGIGRSTVRRALSQLKEMGVIEQAVGSGTFVTHDFMDRLPAQHPGATLNVSPAELMEARLMFEPVLIDLVVRNGTAADFADMEECCRQGEQAATLEQFEYWDGAFHQRLANATHNNFVISVFDLINKVRECGEWGVLKKKSVTPERRSAYQVEHRALLAALKSRDAETARQAMQAHLLNVRRNLFGY</sequence>
<protein>
    <submittedName>
        <fullName evidence="5">FadR family transcriptional regulator</fullName>
    </submittedName>
</protein>
<keyword evidence="1" id="KW-0805">Transcription regulation</keyword>
<dbReference type="CDD" id="cd07377">
    <property type="entry name" value="WHTH_GntR"/>
    <property type="match status" value="1"/>
</dbReference>
<comment type="caution">
    <text evidence="5">The sequence shown here is derived from an EMBL/GenBank/DDBJ whole genome shotgun (WGS) entry which is preliminary data.</text>
</comment>
<dbReference type="Pfam" id="PF07729">
    <property type="entry name" value="FCD"/>
    <property type="match status" value="1"/>
</dbReference>
<dbReference type="InterPro" id="IPR011711">
    <property type="entry name" value="GntR_C"/>
</dbReference>
<accession>A0A418WX40</accession>
<evidence type="ECO:0000313" key="5">
    <source>
        <dbReference type="EMBL" id="RJG04683.1"/>
    </source>
</evidence>
<evidence type="ECO:0000256" key="1">
    <source>
        <dbReference type="ARBA" id="ARBA00023015"/>
    </source>
</evidence>
<name>A0A418WX40_9BURK</name>
<dbReference type="Gene3D" id="1.20.120.530">
    <property type="entry name" value="GntR ligand-binding domain-like"/>
    <property type="match status" value="1"/>
</dbReference>
<evidence type="ECO:0000256" key="3">
    <source>
        <dbReference type="ARBA" id="ARBA00023163"/>
    </source>
</evidence>
<organism evidence="5 6">
    <name type="scientific">Noviherbaspirillum cavernae</name>
    <dbReference type="NCBI Taxonomy" id="2320862"/>
    <lineage>
        <taxon>Bacteria</taxon>
        <taxon>Pseudomonadati</taxon>
        <taxon>Pseudomonadota</taxon>
        <taxon>Betaproteobacteria</taxon>
        <taxon>Burkholderiales</taxon>
        <taxon>Oxalobacteraceae</taxon>
        <taxon>Noviherbaspirillum</taxon>
    </lineage>
</organism>
<dbReference type="AlphaFoldDB" id="A0A418WX40"/>
<dbReference type="InterPro" id="IPR008920">
    <property type="entry name" value="TF_FadR/GntR_C"/>
</dbReference>
<keyword evidence="2" id="KW-0238">DNA-binding</keyword>
<reference evidence="5 6" key="1">
    <citation type="submission" date="2018-09" db="EMBL/GenBank/DDBJ databases">
        <authorList>
            <person name="Zhu H."/>
        </authorList>
    </citation>
    <scope>NUCLEOTIDE SEQUENCE [LARGE SCALE GENOMIC DNA]</scope>
    <source>
        <strain evidence="5 6">K2R10-39</strain>
    </source>
</reference>